<dbReference type="OrthoDB" id="261764at2"/>
<reference evidence="3 4" key="1">
    <citation type="submission" date="2019-02" db="EMBL/GenBank/DDBJ databases">
        <title>Deep-cultivation of Planctomycetes and their phenomic and genomic characterization uncovers novel biology.</title>
        <authorList>
            <person name="Wiegand S."/>
            <person name="Jogler M."/>
            <person name="Boedeker C."/>
            <person name="Pinto D."/>
            <person name="Vollmers J."/>
            <person name="Rivas-Marin E."/>
            <person name="Kohn T."/>
            <person name="Peeters S.H."/>
            <person name="Heuer A."/>
            <person name="Rast P."/>
            <person name="Oberbeckmann S."/>
            <person name="Bunk B."/>
            <person name="Jeske O."/>
            <person name="Meyerdierks A."/>
            <person name="Storesund J.E."/>
            <person name="Kallscheuer N."/>
            <person name="Luecker S."/>
            <person name="Lage O.M."/>
            <person name="Pohl T."/>
            <person name="Merkel B.J."/>
            <person name="Hornburger P."/>
            <person name="Mueller R.-W."/>
            <person name="Bruemmer F."/>
            <person name="Labrenz M."/>
            <person name="Spormann A.M."/>
            <person name="Op Den Camp H."/>
            <person name="Overmann J."/>
            <person name="Amann R."/>
            <person name="Jetten M.S.M."/>
            <person name="Mascher T."/>
            <person name="Medema M.H."/>
            <person name="Devos D.P."/>
            <person name="Kaster A.-K."/>
            <person name="Ovreas L."/>
            <person name="Rohde M."/>
            <person name="Galperin M.Y."/>
            <person name="Jogler C."/>
        </authorList>
    </citation>
    <scope>NUCLEOTIDE SEQUENCE [LARGE SCALE GENOMIC DNA]</scope>
    <source>
        <strain evidence="3 4">Pla52n</strain>
    </source>
</reference>
<keyword evidence="4" id="KW-1185">Reference proteome</keyword>
<organism evidence="3 4">
    <name type="scientific">Stieleria varia</name>
    <dbReference type="NCBI Taxonomy" id="2528005"/>
    <lineage>
        <taxon>Bacteria</taxon>
        <taxon>Pseudomonadati</taxon>
        <taxon>Planctomycetota</taxon>
        <taxon>Planctomycetia</taxon>
        <taxon>Pirellulales</taxon>
        <taxon>Pirellulaceae</taxon>
        <taxon>Stieleria</taxon>
    </lineage>
</organism>
<feature type="compositionally biased region" description="Basic and acidic residues" evidence="1">
    <location>
        <begin position="8"/>
        <end position="20"/>
    </location>
</feature>
<protein>
    <submittedName>
        <fullName evidence="3">Uncharacterized protein</fullName>
    </submittedName>
</protein>
<accession>A0A5C6B780</accession>
<evidence type="ECO:0000313" key="3">
    <source>
        <dbReference type="EMBL" id="TWU07442.1"/>
    </source>
</evidence>
<evidence type="ECO:0000313" key="4">
    <source>
        <dbReference type="Proteomes" id="UP000320176"/>
    </source>
</evidence>
<keyword evidence="2" id="KW-1133">Transmembrane helix</keyword>
<dbReference type="EMBL" id="SJPN01000001">
    <property type="protein sequence ID" value="TWU07442.1"/>
    <property type="molecule type" value="Genomic_DNA"/>
</dbReference>
<comment type="caution">
    <text evidence="3">The sequence shown here is derived from an EMBL/GenBank/DDBJ whole genome shotgun (WGS) entry which is preliminary data.</text>
</comment>
<dbReference type="AlphaFoldDB" id="A0A5C6B780"/>
<feature type="transmembrane region" description="Helical" evidence="2">
    <location>
        <begin position="23"/>
        <end position="43"/>
    </location>
</feature>
<sequence>MSQGDPVESERPDENTRRTESQFTLRELMLCMAVVALVAAYLVTQMRLRTATTELQRLRAETGYLASSSNDQIAAVRVPSDDPLTYRFRVRVPPSGRYRIAYSSLWPENTTGPSWYAAVDLEPGESLATVRILKDPRDDRWKITTLVRSERGTKRVGTVLPGEHTDLFLKSNDRMSLSIGQDTVFADKTESLRLVDERWIVGENGLLLYGGGLPKGDQIGVFAELQPDIGPL</sequence>
<proteinExistence type="predicted"/>
<feature type="region of interest" description="Disordered" evidence="1">
    <location>
        <begin position="1"/>
        <end position="20"/>
    </location>
</feature>
<evidence type="ECO:0000256" key="1">
    <source>
        <dbReference type="SAM" id="MobiDB-lite"/>
    </source>
</evidence>
<keyword evidence="2" id="KW-0472">Membrane</keyword>
<dbReference type="Proteomes" id="UP000320176">
    <property type="component" value="Unassembled WGS sequence"/>
</dbReference>
<evidence type="ECO:0000256" key="2">
    <source>
        <dbReference type="SAM" id="Phobius"/>
    </source>
</evidence>
<dbReference type="RefSeq" id="WP_146517672.1">
    <property type="nucleotide sequence ID" value="NZ_CP151726.1"/>
</dbReference>
<gene>
    <name evidence="3" type="ORF">Pla52n_00150</name>
</gene>
<keyword evidence="2" id="KW-0812">Transmembrane</keyword>
<name>A0A5C6B780_9BACT</name>